<evidence type="ECO:0000313" key="1">
    <source>
        <dbReference type="EMBL" id="PNX59824.1"/>
    </source>
</evidence>
<feature type="non-terminal residue" evidence="1">
    <location>
        <position position="1"/>
    </location>
</feature>
<name>A0A2K3K0M5_TRIPR</name>
<proteinExistence type="predicted"/>
<dbReference type="EMBL" id="ASHM01133751">
    <property type="protein sequence ID" value="PNX59824.1"/>
    <property type="molecule type" value="Genomic_DNA"/>
</dbReference>
<protein>
    <submittedName>
        <fullName evidence="1">Uncharacterized protein</fullName>
    </submittedName>
</protein>
<dbReference type="Proteomes" id="UP000236291">
    <property type="component" value="Unassembled WGS sequence"/>
</dbReference>
<reference evidence="1 2" key="1">
    <citation type="journal article" date="2014" name="Am. J. Bot.">
        <title>Genome assembly and annotation for red clover (Trifolium pratense; Fabaceae).</title>
        <authorList>
            <person name="Istvanek J."/>
            <person name="Jaros M."/>
            <person name="Krenek A."/>
            <person name="Repkova J."/>
        </authorList>
    </citation>
    <scope>NUCLEOTIDE SEQUENCE [LARGE SCALE GENOMIC DNA]</scope>
    <source>
        <strain evidence="2">cv. Tatra</strain>
        <tissue evidence="1">Young leaves</tissue>
    </source>
</reference>
<organism evidence="1 2">
    <name type="scientific">Trifolium pratense</name>
    <name type="common">Red clover</name>
    <dbReference type="NCBI Taxonomy" id="57577"/>
    <lineage>
        <taxon>Eukaryota</taxon>
        <taxon>Viridiplantae</taxon>
        <taxon>Streptophyta</taxon>
        <taxon>Embryophyta</taxon>
        <taxon>Tracheophyta</taxon>
        <taxon>Spermatophyta</taxon>
        <taxon>Magnoliopsida</taxon>
        <taxon>eudicotyledons</taxon>
        <taxon>Gunneridae</taxon>
        <taxon>Pentapetalae</taxon>
        <taxon>rosids</taxon>
        <taxon>fabids</taxon>
        <taxon>Fabales</taxon>
        <taxon>Fabaceae</taxon>
        <taxon>Papilionoideae</taxon>
        <taxon>50 kb inversion clade</taxon>
        <taxon>NPAAA clade</taxon>
        <taxon>Hologalegina</taxon>
        <taxon>IRL clade</taxon>
        <taxon>Trifolieae</taxon>
        <taxon>Trifolium</taxon>
    </lineage>
</organism>
<reference evidence="1 2" key="2">
    <citation type="journal article" date="2017" name="Front. Plant Sci.">
        <title>Gene Classification and Mining of Molecular Markers Useful in Red Clover (Trifolium pratense) Breeding.</title>
        <authorList>
            <person name="Istvanek J."/>
            <person name="Dluhosova J."/>
            <person name="Dluhos P."/>
            <person name="Patkova L."/>
            <person name="Nedelnik J."/>
            <person name="Repkova J."/>
        </authorList>
    </citation>
    <scope>NUCLEOTIDE SEQUENCE [LARGE SCALE GENOMIC DNA]</scope>
    <source>
        <strain evidence="2">cv. Tatra</strain>
        <tissue evidence="1">Young leaves</tissue>
    </source>
</reference>
<comment type="caution">
    <text evidence="1">The sequence shown here is derived from an EMBL/GenBank/DDBJ whole genome shotgun (WGS) entry which is preliminary data.</text>
</comment>
<sequence>GVVEPGLAIKSGANEFKAFKTL</sequence>
<gene>
    <name evidence="1" type="ORF">L195_g059881</name>
</gene>
<accession>A0A2K3K0M5</accession>
<dbReference type="AlphaFoldDB" id="A0A2K3K0M5"/>
<evidence type="ECO:0000313" key="2">
    <source>
        <dbReference type="Proteomes" id="UP000236291"/>
    </source>
</evidence>